<evidence type="ECO:0000259" key="2">
    <source>
        <dbReference type="Pfam" id="PF11160"/>
    </source>
</evidence>
<dbReference type="EMBL" id="CP117411">
    <property type="protein sequence ID" value="WCT71827.1"/>
    <property type="molecule type" value="Genomic_DNA"/>
</dbReference>
<feature type="domain" description="Hypervirulence associated protein TUDOR" evidence="2">
    <location>
        <begin position="7"/>
        <end position="64"/>
    </location>
</feature>
<dbReference type="Gene3D" id="2.30.30.1060">
    <property type="match status" value="1"/>
</dbReference>
<sequence>MADFKKGDKVTWKSHGGTAHGKVVRKVTRPMDIKGHHVAASRDNPEYLVQTETGSRAAHKAGALSKT</sequence>
<feature type="region of interest" description="Disordered" evidence="1">
    <location>
        <begin position="1"/>
        <end position="21"/>
    </location>
</feature>
<protein>
    <submittedName>
        <fullName evidence="3">DUF2945 domain-containing protein</fullName>
    </submittedName>
</protein>
<gene>
    <name evidence="3" type="ORF">PQ455_09185</name>
</gene>
<accession>A0ABY7TEZ2</accession>
<proteinExistence type="predicted"/>
<dbReference type="Proteomes" id="UP001220395">
    <property type="component" value="Chromosome"/>
</dbReference>
<name>A0ABY7TEZ2_9SPHN</name>
<dbReference type="Pfam" id="PF11160">
    <property type="entry name" value="Hva1_TUDOR"/>
    <property type="match status" value="1"/>
</dbReference>
<evidence type="ECO:0000256" key="1">
    <source>
        <dbReference type="SAM" id="MobiDB-lite"/>
    </source>
</evidence>
<reference evidence="3 4" key="1">
    <citation type="submission" date="2023-02" db="EMBL/GenBank/DDBJ databases">
        <title>Genome sequence of Sphingomonas naphthae.</title>
        <authorList>
            <person name="Kim S."/>
            <person name="Heo J."/>
            <person name="Kwon S.-W."/>
        </authorList>
    </citation>
    <scope>NUCLEOTIDE SEQUENCE [LARGE SCALE GENOMIC DNA]</scope>
    <source>
        <strain evidence="3 4">KACC 18716</strain>
    </source>
</reference>
<evidence type="ECO:0000313" key="4">
    <source>
        <dbReference type="Proteomes" id="UP001220395"/>
    </source>
</evidence>
<dbReference type="InterPro" id="IPR021331">
    <property type="entry name" value="Hva1_TUDOR"/>
</dbReference>
<evidence type="ECO:0000313" key="3">
    <source>
        <dbReference type="EMBL" id="WCT71827.1"/>
    </source>
</evidence>
<keyword evidence="4" id="KW-1185">Reference proteome</keyword>
<feature type="compositionally biased region" description="Basic and acidic residues" evidence="1">
    <location>
        <begin position="1"/>
        <end position="11"/>
    </location>
</feature>
<organism evidence="3 4">
    <name type="scientific">Sphingomonas naphthae</name>
    <dbReference type="NCBI Taxonomy" id="1813468"/>
    <lineage>
        <taxon>Bacteria</taxon>
        <taxon>Pseudomonadati</taxon>
        <taxon>Pseudomonadota</taxon>
        <taxon>Alphaproteobacteria</taxon>
        <taxon>Sphingomonadales</taxon>
        <taxon>Sphingomonadaceae</taxon>
        <taxon>Sphingomonas</taxon>
    </lineage>
</organism>
<dbReference type="RefSeq" id="WP_273685774.1">
    <property type="nucleotide sequence ID" value="NZ_CP117411.1"/>
</dbReference>